<dbReference type="PROSITE" id="PS50935">
    <property type="entry name" value="SSB"/>
    <property type="match status" value="1"/>
</dbReference>
<dbReference type="GeneID" id="69057298"/>
<evidence type="ECO:0000256" key="1">
    <source>
        <dbReference type="ARBA" id="ARBA00023125"/>
    </source>
</evidence>
<dbReference type="SUPFAM" id="SSF50249">
    <property type="entry name" value="Nucleic acid-binding proteins"/>
    <property type="match status" value="1"/>
</dbReference>
<gene>
    <name evidence="4" type="ORF">GQR93_02855</name>
</gene>
<reference evidence="4 5" key="1">
    <citation type="submission" date="2019-12" db="EMBL/GenBank/DDBJ databases">
        <title>Lactobacillus hilgardii FLUB.</title>
        <authorList>
            <person name="Gustaw K."/>
        </authorList>
    </citation>
    <scope>NUCLEOTIDE SEQUENCE [LARGE SCALE GENOMIC DNA]</scope>
    <source>
        <strain evidence="4 5">FLUB</strain>
    </source>
</reference>
<keyword evidence="1 2" id="KW-0238">DNA-binding</keyword>
<dbReference type="GO" id="GO:0003697">
    <property type="term" value="F:single-stranded DNA binding"/>
    <property type="evidence" value="ECO:0007669"/>
    <property type="project" value="InterPro"/>
</dbReference>
<dbReference type="GO" id="GO:0006260">
    <property type="term" value="P:DNA replication"/>
    <property type="evidence" value="ECO:0007669"/>
    <property type="project" value="InterPro"/>
</dbReference>
<dbReference type="EMBL" id="CP047121">
    <property type="protein sequence ID" value="QHB51236.1"/>
    <property type="molecule type" value="Genomic_DNA"/>
</dbReference>
<feature type="region of interest" description="Disordered" evidence="3">
    <location>
        <begin position="101"/>
        <end position="134"/>
    </location>
</feature>
<dbReference type="InterPro" id="IPR011344">
    <property type="entry name" value="ssDNA-bd"/>
</dbReference>
<dbReference type="PIRSF" id="PIRSF002070">
    <property type="entry name" value="SSB"/>
    <property type="match status" value="1"/>
</dbReference>
<dbReference type="SMR" id="A0A6P1E1Q8"/>
<organism evidence="4 5">
    <name type="scientific">Lentilactobacillus hilgardii</name>
    <name type="common">Lactobacillus hilgardii</name>
    <dbReference type="NCBI Taxonomy" id="1588"/>
    <lineage>
        <taxon>Bacteria</taxon>
        <taxon>Bacillati</taxon>
        <taxon>Bacillota</taxon>
        <taxon>Bacilli</taxon>
        <taxon>Lactobacillales</taxon>
        <taxon>Lactobacillaceae</taxon>
        <taxon>Lentilactobacillus</taxon>
    </lineage>
</organism>
<accession>A0A6P1E1Q8</accession>
<dbReference type="Gene3D" id="2.40.50.140">
    <property type="entry name" value="Nucleic acid-binding proteins"/>
    <property type="match status" value="1"/>
</dbReference>
<dbReference type="CDD" id="cd04496">
    <property type="entry name" value="SSB_OBF"/>
    <property type="match status" value="1"/>
</dbReference>
<name>A0A6P1E1Q8_LENHI</name>
<protein>
    <recommendedName>
        <fullName evidence="2">Single-stranded DNA-binding protein</fullName>
    </recommendedName>
</protein>
<evidence type="ECO:0000313" key="5">
    <source>
        <dbReference type="Proteomes" id="UP000465035"/>
    </source>
</evidence>
<sequence length="134" mass="15439">MRQMQISGRLTRDPEIKDGKYQMAKFSLAVRQNRKNEQGDYGVDYVNCTVFGKRASTIQQYFHKANQVTVAGEWSLNTWTGRDNREHTQLQLAVNDFDLPEFRNESTAKQTNSKNDPFDKNGDALDISDDDLPF</sequence>
<dbReference type="AlphaFoldDB" id="A0A6P1E1Q8"/>
<dbReference type="InterPro" id="IPR012340">
    <property type="entry name" value="NA-bd_OB-fold"/>
</dbReference>
<dbReference type="Pfam" id="PF00436">
    <property type="entry name" value="SSB"/>
    <property type="match status" value="1"/>
</dbReference>
<evidence type="ECO:0000313" key="4">
    <source>
        <dbReference type="EMBL" id="QHB51236.1"/>
    </source>
</evidence>
<dbReference type="RefSeq" id="WP_159298656.1">
    <property type="nucleotide sequence ID" value="NZ_CP047121.1"/>
</dbReference>
<evidence type="ECO:0000256" key="2">
    <source>
        <dbReference type="PIRNR" id="PIRNR002070"/>
    </source>
</evidence>
<evidence type="ECO:0000256" key="3">
    <source>
        <dbReference type="SAM" id="MobiDB-lite"/>
    </source>
</evidence>
<dbReference type="Proteomes" id="UP000465035">
    <property type="component" value="Chromosome"/>
</dbReference>
<dbReference type="InterPro" id="IPR000424">
    <property type="entry name" value="Primosome_PriB/ssb"/>
</dbReference>
<proteinExistence type="predicted"/>